<evidence type="ECO:0000256" key="11">
    <source>
        <dbReference type="SAM" id="MobiDB-lite"/>
    </source>
</evidence>
<dbReference type="InterPro" id="IPR019821">
    <property type="entry name" value="Kinesin_motor_CS"/>
</dbReference>
<evidence type="ECO:0000256" key="10">
    <source>
        <dbReference type="RuleBase" id="RU000394"/>
    </source>
</evidence>
<evidence type="ECO:0000256" key="4">
    <source>
        <dbReference type="ARBA" id="ARBA00022741"/>
    </source>
</evidence>
<dbReference type="GO" id="GO:0008017">
    <property type="term" value="F:microtubule binding"/>
    <property type="evidence" value="ECO:0007669"/>
    <property type="project" value="InterPro"/>
</dbReference>
<feature type="compositionally biased region" description="Low complexity" evidence="11">
    <location>
        <begin position="98"/>
        <end position="119"/>
    </location>
</feature>
<comment type="similarity">
    <text evidence="8">Belongs to the TRAFAC class myosin-kinesin ATPase superfamily. Kinesin family. KIN-13 subfamily.</text>
</comment>
<evidence type="ECO:0000256" key="8">
    <source>
        <dbReference type="ARBA" id="ARBA00061030"/>
    </source>
</evidence>
<name>A0A168P7U1_ABSGL</name>
<feature type="region of interest" description="Disordered" evidence="11">
    <location>
        <begin position="269"/>
        <end position="296"/>
    </location>
</feature>
<evidence type="ECO:0000256" key="9">
    <source>
        <dbReference type="PROSITE-ProRule" id="PRU00283"/>
    </source>
</evidence>
<feature type="compositionally biased region" description="Basic and acidic residues" evidence="11">
    <location>
        <begin position="31"/>
        <end position="56"/>
    </location>
</feature>
<dbReference type="OrthoDB" id="3176171at2759"/>
<evidence type="ECO:0000256" key="2">
    <source>
        <dbReference type="ARBA" id="ARBA00022490"/>
    </source>
</evidence>
<dbReference type="GO" id="GO:0005874">
    <property type="term" value="C:microtubule"/>
    <property type="evidence" value="ECO:0007669"/>
    <property type="project" value="UniProtKB-KW"/>
</dbReference>
<feature type="compositionally biased region" description="Polar residues" evidence="11">
    <location>
        <begin position="741"/>
        <end position="750"/>
    </location>
</feature>
<feature type="compositionally biased region" description="Low complexity" evidence="11">
    <location>
        <begin position="219"/>
        <end position="246"/>
    </location>
</feature>
<organism evidence="13">
    <name type="scientific">Absidia glauca</name>
    <name type="common">Pin mould</name>
    <dbReference type="NCBI Taxonomy" id="4829"/>
    <lineage>
        <taxon>Eukaryota</taxon>
        <taxon>Fungi</taxon>
        <taxon>Fungi incertae sedis</taxon>
        <taxon>Mucoromycota</taxon>
        <taxon>Mucoromycotina</taxon>
        <taxon>Mucoromycetes</taxon>
        <taxon>Mucorales</taxon>
        <taxon>Cunninghamellaceae</taxon>
        <taxon>Absidia</taxon>
    </lineage>
</organism>
<keyword evidence="4 9" id="KW-0547">Nucleotide-binding</keyword>
<keyword evidence="3 10" id="KW-0493">Microtubule</keyword>
<dbReference type="EMBL" id="LT553604">
    <property type="protein sequence ID" value="SAM01905.1"/>
    <property type="molecule type" value="Genomic_DNA"/>
</dbReference>
<comment type="subcellular location">
    <subcellularLocation>
        <location evidence="1">Cytoplasm</location>
        <location evidence="1">Cytoskeleton</location>
    </subcellularLocation>
</comment>
<dbReference type="InterPro" id="IPR001752">
    <property type="entry name" value="Kinesin_motor_dom"/>
</dbReference>
<feature type="compositionally biased region" description="Polar residues" evidence="11">
    <location>
        <begin position="141"/>
        <end position="180"/>
    </location>
</feature>
<evidence type="ECO:0000256" key="1">
    <source>
        <dbReference type="ARBA" id="ARBA00004245"/>
    </source>
</evidence>
<dbReference type="SMART" id="SM00129">
    <property type="entry name" value="KISc"/>
    <property type="match status" value="1"/>
</dbReference>
<dbReference type="FunFam" id="3.40.850.10:FF:000012">
    <property type="entry name" value="Kinesin-like protein"/>
    <property type="match status" value="1"/>
</dbReference>
<feature type="compositionally biased region" description="Polar residues" evidence="11">
    <location>
        <begin position="277"/>
        <end position="296"/>
    </location>
</feature>
<dbReference type="InterPro" id="IPR036961">
    <property type="entry name" value="Kinesin_motor_dom_sf"/>
</dbReference>
<evidence type="ECO:0000256" key="7">
    <source>
        <dbReference type="ARBA" id="ARBA00023212"/>
    </source>
</evidence>
<keyword evidence="2" id="KW-0963">Cytoplasm</keyword>
<evidence type="ECO:0000256" key="3">
    <source>
        <dbReference type="ARBA" id="ARBA00022701"/>
    </source>
</evidence>
<protein>
    <recommendedName>
        <fullName evidence="10">Kinesin-like protein</fullName>
    </recommendedName>
</protein>
<dbReference type="PANTHER" id="PTHR47971:SF8">
    <property type="entry name" value="KINESIN-LIKE PROTEIN"/>
    <property type="match status" value="1"/>
</dbReference>
<feature type="region of interest" description="Disordered" evidence="11">
    <location>
        <begin position="696"/>
        <end position="836"/>
    </location>
</feature>
<dbReference type="CDD" id="cd01367">
    <property type="entry name" value="KISc_KIF2_like"/>
    <property type="match status" value="1"/>
</dbReference>
<keyword evidence="7" id="KW-0206">Cytoskeleton</keyword>
<sequence>MQDYSQLGVRSIDDKRKFMELTHVMKSQQQQEERLARQEQQEQERQKQQQRQKKESPPQTQQIRKPRLPAIPTEQQRKRPAITVPSPDRKLRRLTLGSPYIQPSQQQQQQRQPMTTPIPRVAPPRFDTTPSTTRRRLSYAPSKQSNVSPKRTSNTQPPKSSPSRVGAPSTTSKFGSSKLTPSDDPFLSDKRKATLNQRQPDRHLDTYGIPKSGSRGRLSGENYTYGSTSTSNATTNTSSNNGNNGNPVSGMSLDEYMDSKVVLDSASSSSAAPYSSIPNGTSPSAPPTKTASLNQSLPSDLQQRIRVCVRKRPLSRKEVVNGEIDISELVGAHTIKLNAPKSRVDLTRYVEQHSFTFDEAFDGNTSNVDIYYRTARPLVHYVFGGGKATCFAFGQTGSGKTYTMLDPQHGLYIMAAKDIFEMLEDPSYRHLSASVGFYEIYQGKLYDLLNKRKQLIPREDGNNNVVIAGLLEYKINDLAQLLQIFDFGSQCRTTGKTGANDNSSRSHAVLQVLLKDKKTDGIHGKLSFIDLAGSERGADRGDANPKTRMEGAEINKSLLALKECIRALDKVKKHTPFRGSKLTQVLRDSFVGDSRTCMIATISPNNSNSEHTLNTLRYADRVKELKGESDPRLQVDPPSLDDNTGETYYEEYGRQNSSSSRQRDDSHSVATFDEEFWDGNTAENLMDEDFPVDAISNNALGTPRSQRVWPESTSHRKETYLRRLSSPPADLFRQIADDPFSSEQSATSPSPKSPHAIQKQQRQQRQSHSTNDASKSSSSSSPSTSSRLPASGPRLSTTASTPKQQDEFYDAHDEPTMPQDQGNPSTPFYDTLPTTATSRQVSVDQIRDFMRLQRAQVTQLEALLKEEKRWSHKFNLTVASYHGVDGDDTGPPPIRTPADDEKVTLLYEAYLNHVEDILDRKLGCVDAVKERVKQELGDEELDDLL</sequence>
<dbReference type="AlphaFoldDB" id="A0A168P7U1"/>
<dbReference type="GO" id="GO:0003777">
    <property type="term" value="F:microtubule motor activity"/>
    <property type="evidence" value="ECO:0007669"/>
    <property type="project" value="InterPro"/>
</dbReference>
<dbReference type="SUPFAM" id="SSF52540">
    <property type="entry name" value="P-loop containing nucleoside triphosphate hydrolases"/>
    <property type="match status" value="1"/>
</dbReference>
<evidence type="ECO:0000313" key="14">
    <source>
        <dbReference type="Proteomes" id="UP000078561"/>
    </source>
</evidence>
<evidence type="ECO:0000256" key="6">
    <source>
        <dbReference type="ARBA" id="ARBA00023175"/>
    </source>
</evidence>
<dbReference type="GO" id="GO:0007018">
    <property type="term" value="P:microtubule-based movement"/>
    <property type="evidence" value="ECO:0007669"/>
    <property type="project" value="InterPro"/>
</dbReference>
<evidence type="ECO:0000256" key="5">
    <source>
        <dbReference type="ARBA" id="ARBA00022840"/>
    </source>
</evidence>
<feature type="region of interest" description="Disordered" evidence="11">
    <location>
        <begin position="626"/>
        <end position="646"/>
    </location>
</feature>
<feature type="compositionally biased region" description="Basic and acidic residues" evidence="11">
    <location>
        <begin position="804"/>
        <end position="815"/>
    </location>
</feature>
<dbReference type="STRING" id="4829.A0A168P7U1"/>
<reference evidence="13" key="1">
    <citation type="submission" date="2016-04" db="EMBL/GenBank/DDBJ databases">
        <authorList>
            <person name="Evans L.H."/>
            <person name="Alamgir A."/>
            <person name="Owens N."/>
            <person name="Weber N.D."/>
            <person name="Virtaneva K."/>
            <person name="Barbian K."/>
            <person name="Babar A."/>
            <person name="Rosenke K."/>
        </authorList>
    </citation>
    <scope>NUCLEOTIDE SEQUENCE [LARGE SCALE GENOMIC DNA]</scope>
    <source>
        <strain evidence="13">CBS 101.48</strain>
    </source>
</reference>
<dbReference type="PRINTS" id="PR00380">
    <property type="entry name" value="KINESINHEAVY"/>
</dbReference>
<gene>
    <name evidence="13" type="primary">ABSGL_07655.1 scaffold 8929</name>
</gene>
<dbReference type="InParanoid" id="A0A168P7U1"/>
<accession>A0A168P7U1</accession>
<feature type="compositionally biased region" description="Polar residues" evidence="11">
    <location>
        <begin position="818"/>
        <end position="836"/>
    </location>
</feature>
<dbReference type="InterPro" id="IPR027640">
    <property type="entry name" value="Kinesin-like_fam"/>
</dbReference>
<feature type="domain" description="Kinesin motor" evidence="12">
    <location>
        <begin position="304"/>
        <end position="625"/>
    </location>
</feature>
<feature type="compositionally biased region" description="Polar residues" evidence="11">
    <location>
        <begin position="696"/>
        <end position="705"/>
    </location>
</feature>
<dbReference type="PROSITE" id="PS50067">
    <property type="entry name" value="KINESIN_MOTOR_2"/>
    <property type="match status" value="1"/>
</dbReference>
<dbReference type="PROSITE" id="PS00411">
    <property type="entry name" value="KINESIN_MOTOR_1"/>
    <property type="match status" value="1"/>
</dbReference>
<dbReference type="GO" id="GO:0005524">
    <property type="term" value="F:ATP binding"/>
    <property type="evidence" value="ECO:0007669"/>
    <property type="project" value="UniProtKB-UniRule"/>
</dbReference>
<feature type="binding site" evidence="9">
    <location>
        <begin position="394"/>
        <end position="401"/>
    </location>
    <ligand>
        <name>ATP</name>
        <dbReference type="ChEBI" id="CHEBI:30616"/>
    </ligand>
</feature>
<dbReference type="Pfam" id="PF00225">
    <property type="entry name" value="Kinesin"/>
    <property type="match status" value="1"/>
</dbReference>
<dbReference type="Gene3D" id="3.40.850.10">
    <property type="entry name" value="Kinesin motor domain"/>
    <property type="match status" value="1"/>
</dbReference>
<evidence type="ECO:0000259" key="12">
    <source>
        <dbReference type="PROSITE" id="PS50067"/>
    </source>
</evidence>
<feature type="compositionally biased region" description="Low complexity" evidence="11">
    <location>
        <begin position="758"/>
        <end position="791"/>
    </location>
</feature>
<dbReference type="PANTHER" id="PTHR47971">
    <property type="entry name" value="KINESIN-RELATED PROTEIN 6"/>
    <property type="match status" value="1"/>
</dbReference>
<dbReference type="InterPro" id="IPR027417">
    <property type="entry name" value="P-loop_NTPase"/>
</dbReference>
<keyword evidence="6 9" id="KW-0505">Motor protein</keyword>
<feature type="region of interest" description="Disordered" evidence="11">
    <location>
        <begin position="23"/>
        <end position="252"/>
    </location>
</feature>
<proteinExistence type="inferred from homology"/>
<evidence type="ECO:0000313" key="13">
    <source>
        <dbReference type="EMBL" id="SAM01905.1"/>
    </source>
</evidence>
<feature type="compositionally biased region" description="Polar residues" evidence="11">
    <location>
        <begin position="794"/>
        <end position="803"/>
    </location>
</feature>
<keyword evidence="14" id="KW-1185">Reference proteome</keyword>
<dbReference type="GO" id="GO:0007019">
    <property type="term" value="P:microtubule depolymerization"/>
    <property type="evidence" value="ECO:0007669"/>
    <property type="project" value="TreeGrafter"/>
</dbReference>
<keyword evidence="5 9" id="KW-0067">ATP-binding</keyword>
<dbReference type="Proteomes" id="UP000078561">
    <property type="component" value="Unassembled WGS sequence"/>
</dbReference>